<dbReference type="Proteomes" id="UP000266673">
    <property type="component" value="Unassembled WGS sequence"/>
</dbReference>
<evidence type="ECO:0000313" key="2">
    <source>
        <dbReference type="Proteomes" id="UP000266673"/>
    </source>
</evidence>
<organism evidence="1 2">
    <name type="scientific">Gigaspora rosea</name>
    <dbReference type="NCBI Taxonomy" id="44941"/>
    <lineage>
        <taxon>Eukaryota</taxon>
        <taxon>Fungi</taxon>
        <taxon>Fungi incertae sedis</taxon>
        <taxon>Mucoromycota</taxon>
        <taxon>Glomeromycotina</taxon>
        <taxon>Glomeromycetes</taxon>
        <taxon>Diversisporales</taxon>
        <taxon>Gigasporaceae</taxon>
        <taxon>Gigaspora</taxon>
    </lineage>
</organism>
<name>A0A397USA4_9GLOM</name>
<sequence>MYADLFELKSINLTYCSTRVDVEYLSLQQKRNGTWINCFFRKINRVPNGTKKDAHKLFVSYQTSVNMKVSSNGIVQGGVRHYDSFMVEKK</sequence>
<accession>A0A397USA4</accession>
<evidence type="ECO:0000313" key="1">
    <source>
        <dbReference type="EMBL" id="RIB11659.1"/>
    </source>
</evidence>
<comment type="caution">
    <text evidence="1">The sequence shown here is derived from an EMBL/GenBank/DDBJ whole genome shotgun (WGS) entry which is preliminary data.</text>
</comment>
<keyword evidence="2" id="KW-1185">Reference proteome</keyword>
<dbReference type="EMBL" id="QKWP01001110">
    <property type="protein sequence ID" value="RIB11659.1"/>
    <property type="molecule type" value="Genomic_DNA"/>
</dbReference>
<gene>
    <name evidence="1" type="ORF">C2G38_2202900</name>
</gene>
<proteinExistence type="predicted"/>
<protein>
    <submittedName>
        <fullName evidence="1">Uncharacterized protein</fullName>
    </submittedName>
</protein>
<reference evidence="1 2" key="1">
    <citation type="submission" date="2018-06" db="EMBL/GenBank/DDBJ databases">
        <title>Comparative genomics reveals the genomic features of Rhizophagus irregularis, R. cerebriforme, R. diaphanum and Gigaspora rosea, and their symbiotic lifestyle signature.</title>
        <authorList>
            <person name="Morin E."/>
            <person name="San Clemente H."/>
            <person name="Chen E.C.H."/>
            <person name="De La Providencia I."/>
            <person name="Hainaut M."/>
            <person name="Kuo A."/>
            <person name="Kohler A."/>
            <person name="Murat C."/>
            <person name="Tang N."/>
            <person name="Roy S."/>
            <person name="Loubradou J."/>
            <person name="Henrissat B."/>
            <person name="Grigoriev I.V."/>
            <person name="Corradi N."/>
            <person name="Roux C."/>
            <person name="Martin F.M."/>
        </authorList>
    </citation>
    <scope>NUCLEOTIDE SEQUENCE [LARGE SCALE GENOMIC DNA]</scope>
    <source>
        <strain evidence="1 2">DAOM 194757</strain>
    </source>
</reference>
<dbReference type="AlphaFoldDB" id="A0A397USA4"/>